<dbReference type="Proteomes" id="UP000289738">
    <property type="component" value="Chromosome B05"/>
</dbReference>
<comment type="caution">
    <text evidence="5">The sequence shown here is derived from an EMBL/GenBank/DDBJ whole genome shotgun (WGS) entry which is preliminary data.</text>
</comment>
<protein>
    <recommendedName>
        <fullName evidence="4">DUF4005 domain-containing protein</fullName>
    </recommendedName>
</protein>
<evidence type="ECO:0000313" key="5">
    <source>
        <dbReference type="EMBL" id="RYR10718.1"/>
    </source>
</evidence>
<comment type="similarity">
    <text evidence="2">Belongs to the IQD family.</text>
</comment>
<organism evidence="5 6">
    <name type="scientific">Arachis hypogaea</name>
    <name type="common">Peanut</name>
    <dbReference type="NCBI Taxonomy" id="3818"/>
    <lineage>
        <taxon>Eukaryota</taxon>
        <taxon>Viridiplantae</taxon>
        <taxon>Streptophyta</taxon>
        <taxon>Embryophyta</taxon>
        <taxon>Tracheophyta</taxon>
        <taxon>Spermatophyta</taxon>
        <taxon>Magnoliopsida</taxon>
        <taxon>eudicotyledons</taxon>
        <taxon>Gunneridae</taxon>
        <taxon>Pentapetalae</taxon>
        <taxon>rosids</taxon>
        <taxon>fabids</taxon>
        <taxon>Fabales</taxon>
        <taxon>Fabaceae</taxon>
        <taxon>Papilionoideae</taxon>
        <taxon>50 kb inversion clade</taxon>
        <taxon>dalbergioids sensu lato</taxon>
        <taxon>Dalbergieae</taxon>
        <taxon>Pterocarpus clade</taxon>
        <taxon>Arachis</taxon>
    </lineage>
</organism>
<evidence type="ECO:0000256" key="1">
    <source>
        <dbReference type="ARBA" id="ARBA00022860"/>
    </source>
</evidence>
<evidence type="ECO:0000256" key="2">
    <source>
        <dbReference type="ARBA" id="ARBA00024341"/>
    </source>
</evidence>
<accession>A0A444Z9B7</accession>
<dbReference type="GO" id="GO:0005516">
    <property type="term" value="F:calmodulin binding"/>
    <property type="evidence" value="ECO:0007669"/>
    <property type="project" value="UniProtKB-KW"/>
</dbReference>
<dbReference type="EMBL" id="SDMP01000015">
    <property type="protein sequence ID" value="RYR10718.1"/>
    <property type="molecule type" value="Genomic_DNA"/>
</dbReference>
<proteinExistence type="inferred from homology"/>
<feature type="domain" description="DUF4005" evidence="4">
    <location>
        <begin position="370"/>
        <end position="446"/>
    </location>
</feature>
<feature type="region of interest" description="Disordered" evidence="3">
    <location>
        <begin position="250"/>
        <end position="271"/>
    </location>
</feature>
<evidence type="ECO:0000259" key="4">
    <source>
        <dbReference type="Pfam" id="PF13178"/>
    </source>
</evidence>
<evidence type="ECO:0000256" key="3">
    <source>
        <dbReference type="SAM" id="MobiDB-lite"/>
    </source>
</evidence>
<evidence type="ECO:0000313" key="6">
    <source>
        <dbReference type="Proteomes" id="UP000289738"/>
    </source>
</evidence>
<dbReference type="InterPro" id="IPR025064">
    <property type="entry name" value="DUF4005"/>
</dbReference>
<keyword evidence="6" id="KW-1185">Reference proteome</keyword>
<sequence length="465" mass="52069">MGKATKWFRGLFGLRRSSDSAPPPSTAAPKPHKDKRRWSFVNSYRENKNLHQHRHQVRLHASSAHDPAIEVVAAAGLKSSGSGGRSAVSREEWAAVKIQAAFRGCLVAVVACCFGENRSRGLALVVKGCKIWQFLYLLKQQQWSEVLSLSLSASASISIIAEPSFLFLYELLVAAPFTINCLARRALRALKGLVKLQALVRGHIERKRTAQWLKRMQTLLRAQARARACRAQILQAPHFHVPATPEKFETPVRSSSMEYNHSPSVLKRNGSRSHVTIGNRDIERSWTQRRSWTRTCSMDDERSAGIFEIDSGKAHKNSKRGNLFDSTSQPLVSDHYRQSFAATRDSTSHQSGHSPYSCEVEENSVCDAVNFTYTPTKSDGSNRSYLSSGCCEYYPSYMAYTESSKAKVRSLSAPKQRLQYERCGSFNRFSQTQRVSSTMRASFTSKAYPGSGHLDNLGLPLGYRY</sequence>
<gene>
    <name evidence="5" type="ORF">Ahy_B05g079196</name>
</gene>
<dbReference type="Pfam" id="PF13178">
    <property type="entry name" value="DUF4005"/>
    <property type="match status" value="1"/>
</dbReference>
<dbReference type="PROSITE" id="PS50096">
    <property type="entry name" value="IQ"/>
    <property type="match status" value="1"/>
</dbReference>
<name>A0A444Z9B7_ARAHY</name>
<feature type="compositionally biased region" description="Polar residues" evidence="3">
    <location>
        <begin position="252"/>
        <end position="263"/>
    </location>
</feature>
<dbReference type="PANTHER" id="PTHR32295">
    <property type="entry name" value="IQ-DOMAIN 5-RELATED"/>
    <property type="match status" value="1"/>
</dbReference>
<dbReference type="PANTHER" id="PTHR32295:SF11">
    <property type="entry name" value="PROTEIN IQ-DOMAIN 22"/>
    <property type="match status" value="1"/>
</dbReference>
<reference evidence="5 6" key="1">
    <citation type="submission" date="2019-01" db="EMBL/GenBank/DDBJ databases">
        <title>Sequencing of cultivated peanut Arachis hypogaea provides insights into genome evolution and oil improvement.</title>
        <authorList>
            <person name="Chen X."/>
        </authorList>
    </citation>
    <scope>NUCLEOTIDE SEQUENCE [LARGE SCALE GENOMIC DNA]</scope>
    <source>
        <strain evidence="6">cv. Fuhuasheng</strain>
        <tissue evidence="5">Leaves</tissue>
    </source>
</reference>
<feature type="region of interest" description="Disordered" evidence="3">
    <location>
        <begin position="15"/>
        <end position="35"/>
    </location>
</feature>
<dbReference type="STRING" id="3818.A0A444Z9B7"/>
<keyword evidence="1" id="KW-0112">Calmodulin-binding</keyword>
<dbReference type="AlphaFoldDB" id="A0A444Z9B7"/>